<keyword evidence="1" id="KW-0472">Membrane</keyword>
<dbReference type="Proteomes" id="UP000039865">
    <property type="component" value="Unassembled WGS sequence"/>
</dbReference>
<feature type="transmembrane region" description="Helical" evidence="1">
    <location>
        <begin position="155"/>
        <end position="178"/>
    </location>
</feature>
<accession>A0A078A5K0</accession>
<feature type="transmembrane region" description="Helical" evidence="1">
    <location>
        <begin position="18"/>
        <end position="35"/>
    </location>
</feature>
<keyword evidence="1" id="KW-0812">Transmembrane</keyword>
<organism evidence="3 4">
    <name type="scientific">Stylonychia lemnae</name>
    <name type="common">Ciliate</name>
    <dbReference type="NCBI Taxonomy" id="5949"/>
    <lineage>
        <taxon>Eukaryota</taxon>
        <taxon>Sar</taxon>
        <taxon>Alveolata</taxon>
        <taxon>Ciliophora</taxon>
        <taxon>Intramacronucleata</taxon>
        <taxon>Spirotrichea</taxon>
        <taxon>Stichotrichia</taxon>
        <taxon>Sporadotrichida</taxon>
        <taxon>Oxytrichidae</taxon>
        <taxon>Stylonychinae</taxon>
        <taxon>Stylonychia</taxon>
    </lineage>
</organism>
<keyword evidence="1" id="KW-1133">Transmembrane helix</keyword>
<feature type="transmembrane region" description="Helical" evidence="1">
    <location>
        <begin position="90"/>
        <end position="111"/>
    </location>
</feature>
<dbReference type="AlphaFoldDB" id="A0A078A5K0"/>
<keyword evidence="4" id="KW-1185">Reference proteome</keyword>
<proteinExistence type="predicted"/>
<feature type="domain" description="EamA" evidence="2">
    <location>
        <begin position="93"/>
        <end position="228"/>
    </location>
</feature>
<evidence type="ECO:0000313" key="3">
    <source>
        <dbReference type="EMBL" id="CDW77169.1"/>
    </source>
</evidence>
<dbReference type="Pfam" id="PF00892">
    <property type="entry name" value="EamA"/>
    <property type="match status" value="1"/>
</dbReference>
<dbReference type="InParanoid" id="A0A078A5K0"/>
<evidence type="ECO:0000259" key="2">
    <source>
        <dbReference type="Pfam" id="PF00892"/>
    </source>
</evidence>
<reference evidence="3 4" key="1">
    <citation type="submission" date="2014-06" db="EMBL/GenBank/DDBJ databases">
        <authorList>
            <person name="Swart Estienne"/>
        </authorList>
    </citation>
    <scope>NUCLEOTIDE SEQUENCE [LARGE SCALE GENOMIC DNA]</scope>
    <source>
        <strain evidence="3 4">130c</strain>
    </source>
</reference>
<dbReference type="OrthoDB" id="306876at2759"/>
<dbReference type="PANTHER" id="PTHR22911">
    <property type="entry name" value="ACYL-MALONYL CONDENSING ENZYME-RELATED"/>
    <property type="match status" value="1"/>
</dbReference>
<feature type="transmembrane region" description="Helical" evidence="1">
    <location>
        <begin position="215"/>
        <end position="234"/>
    </location>
</feature>
<evidence type="ECO:0000313" key="4">
    <source>
        <dbReference type="Proteomes" id="UP000039865"/>
    </source>
</evidence>
<sequence>MCLYWGSIIYIPLGVSSSIYQLQPFVTLIVGYFWIGEKLPKVEIFNMLCAFSGVMLIIYSAKLNSHYESEDGNQDNKEANTLVKYDLHKMLLAAIVNFISAFIGGTMFVVLRKLKKTHFTIVNGHYALVIAFVSSVIWIIFRYNNQDPIKYNFDSYQYILIIIISFTTALGNMAPTLAVRYDKASRISSVNFLMVLVSYLGDVFLFGYQTHPLEVMGAIIIIICSAITMILKYTGYLQ</sequence>
<dbReference type="InterPro" id="IPR037185">
    <property type="entry name" value="EmrE-like"/>
</dbReference>
<feature type="transmembrane region" description="Helical" evidence="1">
    <location>
        <begin position="123"/>
        <end position="143"/>
    </location>
</feature>
<dbReference type="GO" id="GO:0016020">
    <property type="term" value="C:membrane"/>
    <property type="evidence" value="ECO:0007669"/>
    <property type="project" value="InterPro"/>
</dbReference>
<gene>
    <name evidence="3" type="primary">Contig2452.g2637</name>
    <name evidence="3" type="ORF">STYLEM_6139</name>
</gene>
<evidence type="ECO:0000256" key="1">
    <source>
        <dbReference type="SAM" id="Phobius"/>
    </source>
</evidence>
<dbReference type="InterPro" id="IPR000620">
    <property type="entry name" value="EamA_dom"/>
</dbReference>
<dbReference type="SUPFAM" id="SSF103481">
    <property type="entry name" value="Multidrug resistance efflux transporter EmrE"/>
    <property type="match status" value="2"/>
</dbReference>
<dbReference type="PANTHER" id="PTHR22911:SF137">
    <property type="entry name" value="SOLUTE CARRIER FAMILY 35 MEMBER G2-RELATED"/>
    <property type="match status" value="1"/>
</dbReference>
<feature type="transmembrane region" description="Helical" evidence="1">
    <location>
        <begin position="190"/>
        <end position="209"/>
    </location>
</feature>
<name>A0A078A5K0_STYLE</name>
<dbReference type="EMBL" id="CCKQ01005895">
    <property type="protein sequence ID" value="CDW77169.1"/>
    <property type="molecule type" value="Genomic_DNA"/>
</dbReference>
<feature type="transmembrane region" description="Helical" evidence="1">
    <location>
        <begin position="42"/>
        <end position="61"/>
    </location>
</feature>
<protein>
    <submittedName>
        <fullName evidence="3">Aaa family atpase</fullName>
    </submittedName>
</protein>